<organism evidence="1 2">
    <name type="scientific">Salinimicrobium marinum</name>
    <dbReference type="NCBI Taxonomy" id="680283"/>
    <lineage>
        <taxon>Bacteria</taxon>
        <taxon>Pseudomonadati</taxon>
        <taxon>Bacteroidota</taxon>
        <taxon>Flavobacteriia</taxon>
        <taxon>Flavobacteriales</taxon>
        <taxon>Flavobacteriaceae</taxon>
        <taxon>Salinimicrobium</taxon>
    </lineage>
</organism>
<dbReference type="Proteomes" id="UP000610456">
    <property type="component" value="Unassembled WGS sequence"/>
</dbReference>
<proteinExistence type="predicted"/>
<evidence type="ECO:0000313" key="2">
    <source>
        <dbReference type="Proteomes" id="UP000610456"/>
    </source>
</evidence>
<reference evidence="1" key="1">
    <citation type="journal article" date="2014" name="Int. J. Syst. Evol. Microbiol.">
        <title>Complete genome sequence of Corynebacterium casei LMG S-19264T (=DSM 44701T), isolated from a smear-ripened cheese.</title>
        <authorList>
            <consortium name="US DOE Joint Genome Institute (JGI-PGF)"/>
            <person name="Walter F."/>
            <person name="Albersmeier A."/>
            <person name="Kalinowski J."/>
            <person name="Ruckert C."/>
        </authorList>
    </citation>
    <scope>NUCLEOTIDE SEQUENCE</scope>
    <source>
        <strain evidence="1">KCTC 12719</strain>
    </source>
</reference>
<protein>
    <submittedName>
        <fullName evidence="1">Uncharacterized protein</fullName>
    </submittedName>
</protein>
<reference evidence="1" key="2">
    <citation type="submission" date="2020-09" db="EMBL/GenBank/DDBJ databases">
        <authorList>
            <person name="Sun Q."/>
            <person name="Kim S."/>
        </authorList>
    </citation>
    <scope>NUCLEOTIDE SEQUENCE</scope>
    <source>
        <strain evidence="1">KCTC 12719</strain>
    </source>
</reference>
<dbReference type="EMBL" id="BMXB01000008">
    <property type="protein sequence ID" value="GHA39593.1"/>
    <property type="molecule type" value="Genomic_DNA"/>
</dbReference>
<dbReference type="RefSeq" id="WP_189604731.1">
    <property type="nucleotide sequence ID" value="NZ_BMXB01000008.1"/>
</dbReference>
<gene>
    <name evidence="1" type="ORF">GCM10007103_21200</name>
</gene>
<dbReference type="AlphaFoldDB" id="A0A918SF07"/>
<comment type="caution">
    <text evidence="1">The sequence shown here is derived from an EMBL/GenBank/DDBJ whole genome shotgun (WGS) entry which is preliminary data.</text>
</comment>
<keyword evidence="2" id="KW-1185">Reference proteome</keyword>
<accession>A0A918SF07</accession>
<name>A0A918SF07_9FLAO</name>
<evidence type="ECO:0000313" key="1">
    <source>
        <dbReference type="EMBL" id="GHA39593.1"/>
    </source>
</evidence>
<sequence length="61" mass="7082">MKIENTEHIKFSIPKTGNNGFLFTIDVVIESYLEKYLEAVEIGDSSVDEQIIKMRHKLKIK</sequence>